<evidence type="ECO:0000313" key="1">
    <source>
        <dbReference type="EMBL" id="KAL3596194.1"/>
    </source>
</evidence>
<gene>
    <name evidence="1" type="ORF">D5086_007831</name>
</gene>
<dbReference type="Proteomes" id="UP000309997">
    <property type="component" value="Unassembled WGS sequence"/>
</dbReference>
<sequence>MANYSEDSRIEYAEDESYEPILHDKRSFSGEPVSTSELEEILSVMGLPRSQRILRATWLELEILSRLAAPAIVVYLLNFLISISTHVFCGHLGDLQLAAASLGNTGVQGFVYGIVAFSGLWDFFKLSLASAVMLCLETWYYQILTLIAGLLKNAEVSLDALSIWNWP</sequence>
<comment type="caution">
    <text evidence="1">The sequence shown here is derived from an EMBL/GenBank/DDBJ whole genome shotgun (WGS) entry which is preliminary data.</text>
</comment>
<accession>A0ACC4CDY7</accession>
<organism evidence="1 2">
    <name type="scientific">Populus alba</name>
    <name type="common">White poplar</name>
    <dbReference type="NCBI Taxonomy" id="43335"/>
    <lineage>
        <taxon>Eukaryota</taxon>
        <taxon>Viridiplantae</taxon>
        <taxon>Streptophyta</taxon>
        <taxon>Embryophyta</taxon>
        <taxon>Tracheophyta</taxon>
        <taxon>Spermatophyta</taxon>
        <taxon>Magnoliopsida</taxon>
        <taxon>eudicotyledons</taxon>
        <taxon>Gunneridae</taxon>
        <taxon>Pentapetalae</taxon>
        <taxon>rosids</taxon>
        <taxon>fabids</taxon>
        <taxon>Malpighiales</taxon>
        <taxon>Salicaceae</taxon>
        <taxon>Saliceae</taxon>
        <taxon>Populus</taxon>
    </lineage>
</organism>
<protein>
    <submittedName>
        <fullName evidence="1">Uncharacterized protein</fullName>
    </submittedName>
</protein>
<name>A0ACC4CDY7_POPAL</name>
<dbReference type="EMBL" id="RCHU02000004">
    <property type="protein sequence ID" value="KAL3596194.1"/>
    <property type="molecule type" value="Genomic_DNA"/>
</dbReference>
<reference evidence="1 2" key="1">
    <citation type="journal article" date="2024" name="Plant Biotechnol. J.">
        <title>Genome and CRISPR/Cas9 system of a widespread forest tree (Populus alba) in the world.</title>
        <authorList>
            <person name="Liu Y.J."/>
            <person name="Jiang P.F."/>
            <person name="Han X.M."/>
            <person name="Li X.Y."/>
            <person name="Wang H.M."/>
            <person name="Wang Y.J."/>
            <person name="Wang X.X."/>
            <person name="Zeng Q.Y."/>
        </authorList>
    </citation>
    <scope>NUCLEOTIDE SEQUENCE [LARGE SCALE GENOMIC DNA]</scope>
    <source>
        <strain evidence="2">cv. PAL-ZL1</strain>
    </source>
</reference>
<evidence type="ECO:0000313" key="2">
    <source>
        <dbReference type="Proteomes" id="UP000309997"/>
    </source>
</evidence>
<proteinExistence type="predicted"/>
<keyword evidence="2" id="KW-1185">Reference proteome</keyword>